<feature type="compositionally biased region" description="Basic and acidic residues" evidence="1">
    <location>
        <begin position="74"/>
        <end position="101"/>
    </location>
</feature>
<feature type="region of interest" description="Disordered" evidence="1">
    <location>
        <begin position="37"/>
        <end position="112"/>
    </location>
</feature>
<reference evidence="3" key="1">
    <citation type="journal article" date="2019" name="Int. J. Syst. Evol. Microbiol.">
        <title>The Global Catalogue of Microorganisms (GCM) 10K type strain sequencing project: providing services to taxonomists for standard genome sequencing and annotation.</title>
        <authorList>
            <consortium name="The Broad Institute Genomics Platform"/>
            <consortium name="The Broad Institute Genome Sequencing Center for Infectious Disease"/>
            <person name="Wu L."/>
            <person name="Ma J."/>
        </authorList>
    </citation>
    <scope>NUCLEOTIDE SEQUENCE [LARGE SCALE GENOMIC DNA]</scope>
    <source>
        <strain evidence="3">CGMCC 4.7367</strain>
    </source>
</reference>
<comment type="caution">
    <text evidence="2">The sequence shown here is derived from an EMBL/GenBank/DDBJ whole genome shotgun (WGS) entry which is preliminary data.</text>
</comment>
<accession>A0ABQ3ME92</accession>
<evidence type="ECO:0000256" key="1">
    <source>
        <dbReference type="SAM" id="MobiDB-lite"/>
    </source>
</evidence>
<name>A0ABQ3ME92_9PSEU</name>
<keyword evidence="3" id="KW-1185">Reference proteome</keyword>
<evidence type="ECO:0000313" key="2">
    <source>
        <dbReference type="EMBL" id="GHH42109.1"/>
    </source>
</evidence>
<sequence>MFGDLALQFVGAGDVGLVAFFLDQADLRGVLAAPGQVEGEDPAAADADVQPGAQGVESGGHQSLAGQAGGARPPQHEHRSHGEYEDPGGDQRDRAVRDRPQRLPHGRRCWDG</sequence>
<gene>
    <name evidence="2" type="ORF">GCM10017774_37820</name>
</gene>
<proteinExistence type="predicted"/>
<evidence type="ECO:0000313" key="3">
    <source>
        <dbReference type="Proteomes" id="UP000605568"/>
    </source>
</evidence>
<organism evidence="2 3">
    <name type="scientific">Lentzea cavernae</name>
    <dbReference type="NCBI Taxonomy" id="2020703"/>
    <lineage>
        <taxon>Bacteria</taxon>
        <taxon>Bacillati</taxon>
        <taxon>Actinomycetota</taxon>
        <taxon>Actinomycetes</taxon>
        <taxon>Pseudonocardiales</taxon>
        <taxon>Pseudonocardiaceae</taxon>
        <taxon>Lentzea</taxon>
    </lineage>
</organism>
<feature type="compositionally biased region" description="Basic residues" evidence="1">
    <location>
        <begin position="102"/>
        <end position="112"/>
    </location>
</feature>
<dbReference type="EMBL" id="BNAR01000005">
    <property type="protein sequence ID" value="GHH42109.1"/>
    <property type="molecule type" value="Genomic_DNA"/>
</dbReference>
<dbReference type="Proteomes" id="UP000605568">
    <property type="component" value="Unassembled WGS sequence"/>
</dbReference>
<protein>
    <submittedName>
        <fullName evidence="2">Uncharacterized protein</fullName>
    </submittedName>
</protein>